<dbReference type="PROSITE" id="PS51387">
    <property type="entry name" value="FAD_PCMH"/>
    <property type="match status" value="1"/>
</dbReference>
<evidence type="ECO:0000256" key="2">
    <source>
        <dbReference type="ARBA" id="ARBA00005466"/>
    </source>
</evidence>
<accession>A0A1G8GGT1</accession>
<evidence type="ECO:0000256" key="4">
    <source>
        <dbReference type="ARBA" id="ARBA00022827"/>
    </source>
</evidence>
<keyword evidence="4" id="KW-0274">FAD</keyword>
<dbReference type="InterPro" id="IPR050416">
    <property type="entry name" value="FAD-linked_Oxidoreductase"/>
</dbReference>
<dbReference type="PANTHER" id="PTHR42973">
    <property type="entry name" value="BINDING OXIDOREDUCTASE, PUTATIVE (AFU_ORTHOLOGUE AFUA_1G17690)-RELATED"/>
    <property type="match status" value="1"/>
</dbReference>
<protein>
    <submittedName>
        <fullName evidence="7">FAD/FMN-containing dehydrogenase</fullName>
    </submittedName>
</protein>
<dbReference type="Proteomes" id="UP000198822">
    <property type="component" value="Chromosome I"/>
</dbReference>
<proteinExistence type="inferred from homology"/>
<comment type="cofactor">
    <cofactor evidence="1">
        <name>FAD</name>
        <dbReference type="ChEBI" id="CHEBI:57692"/>
    </cofactor>
</comment>
<feature type="domain" description="FAD-binding PCMH-type" evidence="6">
    <location>
        <begin position="24"/>
        <end position="190"/>
    </location>
</feature>
<gene>
    <name evidence="7" type="ORF">SAMN04489720_2924</name>
</gene>
<sequence length="429" mass="43409">MQGAVVAAADQAWAEARLPWARAVAQRPAAVASPVDADDVAAVLAVAREHGATVAVQPTGHGAVDALEGAIVLRMDAFDAIVVDAETRTARVGAGVLVGDLLAALDGTGLVGPSGSSRIVSVAGLVLGGGQGWFSRLGGLGGEWLVRAHVVLPGGTTAWIADDDEALRLLRGGAGLVAVATELELALQPVADLRGGTIDVPIEHSAAMLRAAATLVDAAPGLALSVALLAMPDSPVLPEAIRGRSWCSVHVVLADVDEAALAPLRAVPEPLRDDVAPIAPGALHTIAGDPEQPGAGTGWSALVPRLDDATIDALVAARAEPALAPVVAIEVRLLGGTAPERPSLVPQPSEPWILSSIAPMPPGTDGEAQRAAVASLADRLAPVTNDRTLPTFLAGGPLSRALPPAAVAELHAWRDAHGGDVLHPSRLPR</sequence>
<dbReference type="EMBL" id="LT629695">
    <property type="protein sequence ID" value="SDH93546.1"/>
    <property type="molecule type" value="Genomic_DNA"/>
</dbReference>
<dbReference type="Gene3D" id="3.40.462.20">
    <property type="match status" value="1"/>
</dbReference>
<evidence type="ECO:0000256" key="3">
    <source>
        <dbReference type="ARBA" id="ARBA00022630"/>
    </source>
</evidence>
<evidence type="ECO:0000256" key="5">
    <source>
        <dbReference type="ARBA" id="ARBA00023002"/>
    </source>
</evidence>
<keyword evidence="8" id="KW-1185">Reference proteome</keyword>
<keyword evidence="5" id="KW-0560">Oxidoreductase</keyword>
<dbReference type="STRING" id="399736.SAMN04489720_2924"/>
<dbReference type="Gene3D" id="3.30.43.10">
    <property type="entry name" value="Uridine Diphospho-n-acetylenolpyruvylglucosamine Reductase, domain 2"/>
    <property type="match status" value="1"/>
</dbReference>
<dbReference type="Gene3D" id="3.30.465.10">
    <property type="match status" value="1"/>
</dbReference>
<keyword evidence="3" id="KW-0285">Flavoprotein</keyword>
<dbReference type="PANTHER" id="PTHR42973:SF39">
    <property type="entry name" value="FAD-BINDING PCMH-TYPE DOMAIN-CONTAINING PROTEIN"/>
    <property type="match status" value="1"/>
</dbReference>
<dbReference type="Pfam" id="PF01565">
    <property type="entry name" value="FAD_binding_4"/>
    <property type="match status" value="1"/>
</dbReference>
<comment type="similarity">
    <text evidence="2">Belongs to the oxygen-dependent FAD-linked oxidoreductase family.</text>
</comment>
<dbReference type="InterPro" id="IPR016169">
    <property type="entry name" value="FAD-bd_PCMH_sub2"/>
</dbReference>
<dbReference type="InterPro" id="IPR006094">
    <property type="entry name" value="Oxid_FAD_bind_N"/>
</dbReference>
<dbReference type="AlphaFoldDB" id="A0A1G8GGT1"/>
<evidence type="ECO:0000256" key="1">
    <source>
        <dbReference type="ARBA" id="ARBA00001974"/>
    </source>
</evidence>
<dbReference type="InterPro" id="IPR016167">
    <property type="entry name" value="FAD-bd_PCMH_sub1"/>
</dbReference>
<dbReference type="SUPFAM" id="SSF56176">
    <property type="entry name" value="FAD-binding/transporter-associated domain-like"/>
    <property type="match status" value="1"/>
</dbReference>
<dbReference type="InterPro" id="IPR036318">
    <property type="entry name" value="FAD-bd_PCMH-like_sf"/>
</dbReference>
<name>A0A1G8GGT1_9MICO</name>
<dbReference type="InterPro" id="IPR016166">
    <property type="entry name" value="FAD-bd_PCMH"/>
</dbReference>
<evidence type="ECO:0000313" key="8">
    <source>
        <dbReference type="Proteomes" id="UP000198822"/>
    </source>
</evidence>
<organism evidence="7 8">
    <name type="scientific">Agrococcus jejuensis</name>
    <dbReference type="NCBI Taxonomy" id="399736"/>
    <lineage>
        <taxon>Bacteria</taxon>
        <taxon>Bacillati</taxon>
        <taxon>Actinomycetota</taxon>
        <taxon>Actinomycetes</taxon>
        <taxon>Micrococcales</taxon>
        <taxon>Microbacteriaceae</taxon>
        <taxon>Agrococcus</taxon>
    </lineage>
</organism>
<evidence type="ECO:0000259" key="6">
    <source>
        <dbReference type="PROSITE" id="PS51387"/>
    </source>
</evidence>
<evidence type="ECO:0000313" key="7">
    <source>
        <dbReference type="EMBL" id="SDH93546.1"/>
    </source>
</evidence>
<dbReference type="GO" id="GO:0071949">
    <property type="term" value="F:FAD binding"/>
    <property type="evidence" value="ECO:0007669"/>
    <property type="project" value="InterPro"/>
</dbReference>
<reference evidence="8" key="1">
    <citation type="submission" date="2016-10" db="EMBL/GenBank/DDBJ databases">
        <authorList>
            <person name="Varghese N."/>
            <person name="Submissions S."/>
        </authorList>
    </citation>
    <scope>NUCLEOTIDE SEQUENCE [LARGE SCALE GENOMIC DNA]</scope>
    <source>
        <strain evidence="8">DSM 22002</strain>
    </source>
</reference>
<dbReference type="GO" id="GO:0016491">
    <property type="term" value="F:oxidoreductase activity"/>
    <property type="evidence" value="ECO:0007669"/>
    <property type="project" value="UniProtKB-KW"/>
</dbReference>